<dbReference type="STRING" id="927665.HMPREF1535_03142"/>
<dbReference type="PANTHER" id="PTHR21708">
    <property type="entry name" value="PROBABLE 2-DEHYDROPANTOATE 2-REDUCTASE"/>
    <property type="match status" value="1"/>
</dbReference>
<dbReference type="InterPro" id="IPR013332">
    <property type="entry name" value="KPR_N"/>
</dbReference>
<evidence type="ECO:0000256" key="3">
    <source>
        <dbReference type="ARBA" id="ARBA00013014"/>
    </source>
</evidence>
<dbReference type="InterPro" id="IPR003710">
    <property type="entry name" value="ApbA"/>
</dbReference>
<evidence type="ECO:0000256" key="9">
    <source>
        <dbReference type="RuleBase" id="RU362068"/>
    </source>
</evidence>
<comment type="similarity">
    <text evidence="2 9">Belongs to the ketopantoate reductase family.</text>
</comment>
<dbReference type="Pfam" id="PF08546">
    <property type="entry name" value="ApbA_C"/>
    <property type="match status" value="1"/>
</dbReference>
<dbReference type="SUPFAM" id="SSF48179">
    <property type="entry name" value="6-phosphogluconate dehydrogenase C-terminal domain-like"/>
    <property type="match status" value="1"/>
</dbReference>
<evidence type="ECO:0000256" key="4">
    <source>
        <dbReference type="ARBA" id="ARBA00019465"/>
    </source>
</evidence>
<evidence type="ECO:0000256" key="5">
    <source>
        <dbReference type="ARBA" id="ARBA00022857"/>
    </source>
</evidence>
<evidence type="ECO:0000313" key="12">
    <source>
        <dbReference type="EMBL" id="KKB53600.1"/>
    </source>
</evidence>
<dbReference type="NCBIfam" id="TIGR00745">
    <property type="entry name" value="apbA_panE"/>
    <property type="match status" value="1"/>
</dbReference>
<name>A0A0F5J801_9BACT</name>
<evidence type="ECO:0000256" key="1">
    <source>
        <dbReference type="ARBA" id="ARBA00004994"/>
    </source>
</evidence>
<dbReference type="GO" id="GO:0015940">
    <property type="term" value="P:pantothenate biosynthetic process"/>
    <property type="evidence" value="ECO:0007669"/>
    <property type="project" value="UniProtKB-UniPathway"/>
</dbReference>
<comment type="catalytic activity">
    <reaction evidence="8 9">
        <text>(R)-pantoate + NADP(+) = 2-dehydropantoate + NADPH + H(+)</text>
        <dbReference type="Rhea" id="RHEA:16233"/>
        <dbReference type="ChEBI" id="CHEBI:11561"/>
        <dbReference type="ChEBI" id="CHEBI:15378"/>
        <dbReference type="ChEBI" id="CHEBI:15980"/>
        <dbReference type="ChEBI" id="CHEBI:57783"/>
        <dbReference type="ChEBI" id="CHEBI:58349"/>
        <dbReference type="EC" id="1.1.1.169"/>
    </reaction>
</comment>
<dbReference type="InterPro" id="IPR013752">
    <property type="entry name" value="KPA_reductase"/>
</dbReference>
<keyword evidence="6 9" id="KW-0560">Oxidoreductase</keyword>
<gene>
    <name evidence="12" type="ORF">HMPREF1535_03142</name>
</gene>
<evidence type="ECO:0000256" key="8">
    <source>
        <dbReference type="ARBA" id="ARBA00048793"/>
    </source>
</evidence>
<evidence type="ECO:0000256" key="7">
    <source>
        <dbReference type="ARBA" id="ARBA00032024"/>
    </source>
</evidence>
<proteinExistence type="inferred from homology"/>
<dbReference type="EMBL" id="AQHV01000014">
    <property type="protein sequence ID" value="KKB53600.1"/>
    <property type="molecule type" value="Genomic_DNA"/>
</dbReference>
<evidence type="ECO:0000256" key="6">
    <source>
        <dbReference type="ARBA" id="ARBA00023002"/>
    </source>
</evidence>
<dbReference type="Gene3D" id="1.10.1040.10">
    <property type="entry name" value="N-(1-d-carboxylethyl)-l-norvaline Dehydrogenase, domain 2"/>
    <property type="match status" value="1"/>
</dbReference>
<accession>A0A0F5J801</accession>
<keyword evidence="9" id="KW-0566">Pantothenate biosynthesis</keyword>
<dbReference type="InterPro" id="IPR013328">
    <property type="entry name" value="6PGD_dom2"/>
</dbReference>
<dbReference type="AlphaFoldDB" id="A0A0F5J801"/>
<feature type="domain" description="Ketopantoate reductase C-terminal" evidence="11">
    <location>
        <begin position="185"/>
        <end position="303"/>
    </location>
</feature>
<dbReference type="Gene3D" id="3.40.50.720">
    <property type="entry name" value="NAD(P)-binding Rossmann-like Domain"/>
    <property type="match status" value="1"/>
</dbReference>
<dbReference type="InterPro" id="IPR051402">
    <property type="entry name" value="KPR-Related"/>
</dbReference>
<dbReference type="HOGENOM" id="CLU_031468_6_0_10"/>
<dbReference type="InterPro" id="IPR036291">
    <property type="entry name" value="NAD(P)-bd_dom_sf"/>
</dbReference>
<dbReference type="RefSeq" id="WP_007652996.1">
    <property type="nucleotide sequence ID" value="NZ_KQ033913.1"/>
</dbReference>
<dbReference type="Proteomes" id="UP000033047">
    <property type="component" value="Unassembled WGS sequence"/>
</dbReference>
<keyword evidence="5 9" id="KW-0521">NADP</keyword>
<dbReference type="PATRIC" id="fig|927665.4.peg.3230"/>
<dbReference type="Pfam" id="PF02558">
    <property type="entry name" value="ApbA"/>
    <property type="match status" value="1"/>
</dbReference>
<feature type="domain" description="Ketopantoate reductase N-terminal" evidence="10">
    <location>
        <begin position="6"/>
        <end position="157"/>
    </location>
</feature>
<comment type="caution">
    <text evidence="12">The sequence shown here is derived from an EMBL/GenBank/DDBJ whole genome shotgun (WGS) entry which is preliminary data.</text>
</comment>
<dbReference type="SUPFAM" id="SSF51735">
    <property type="entry name" value="NAD(P)-binding Rossmann-fold domains"/>
    <property type="match status" value="1"/>
</dbReference>
<protein>
    <recommendedName>
        <fullName evidence="4 9">2-dehydropantoate 2-reductase</fullName>
        <ecNumber evidence="3 9">1.1.1.169</ecNumber>
    </recommendedName>
    <alternativeName>
        <fullName evidence="7 9">Ketopantoate reductase</fullName>
    </alternativeName>
</protein>
<dbReference type="GO" id="GO:0008677">
    <property type="term" value="F:2-dehydropantoate 2-reductase activity"/>
    <property type="evidence" value="ECO:0007669"/>
    <property type="project" value="UniProtKB-EC"/>
</dbReference>
<reference evidence="12 13" key="1">
    <citation type="submission" date="2013-04" db="EMBL/GenBank/DDBJ databases">
        <title>The Genome Sequence of Parabacteroides goldsteinii DSM 19448.</title>
        <authorList>
            <consortium name="The Broad Institute Genomics Platform"/>
            <person name="Earl A."/>
            <person name="Ward D."/>
            <person name="Feldgarden M."/>
            <person name="Gevers D."/>
            <person name="Martens E."/>
            <person name="Sakamoto M."/>
            <person name="Benno Y."/>
            <person name="Song Y."/>
            <person name="Liu C."/>
            <person name="Lee J."/>
            <person name="Bolanos M."/>
            <person name="Vaisanen M.L."/>
            <person name="Finegold S.M."/>
            <person name="Walker B."/>
            <person name="Young S."/>
            <person name="Zeng Q."/>
            <person name="Gargeya S."/>
            <person name="Fitzgerald M."/>
            <person name="Haas B."/>
            <person name="Abouelleil A."/>
            <person name="Allen A.W."/>
            <person name="Alvarado L."/>
            <person name="Arachchi H.M."/>
            <person name="Berlin A.M."/>
            <person name="Chapman S.B."/>
            <person name="Gainer-Dewar J."/>
            <person name="Goldberg J."/>
            <person name="Griggs A."/>
            <person name="Gujja S."/>
            <person name="Hansen M."/>
            <person name="Howarth C."/>
            <person name="Imamovic A."/>
            <person name="Ireland A."/>
            <person name="Larimer J."/>
            <person name="McCowan C."/>
            <person name="Murphy C."/>
            <person name="Pearson M."/>
            <person name="Poon T.W."/>
            <person name="Priest M."/>
            <person name="Roberts A."/>
            <person name="Saif S."/>
            <person name="Shea T."/>
            <person name="Sisk P."/>
            <person name="Sykes S."/>
            <person name="Wortman J."/>
            <person name="Nusbaum C."/>
            <person name="Birren B."/>
        </authorList>
    </citation>
    <scope>NUCLEOTIDE SEQUENCE [LARGE SCALE GENOMIC DNA]</scope>
    <source>
        <strain evidence="12 13">DSM 19448</strain>
    </source>
</reference>
<dbReference type="GeneID" id="69979667"/>
<dbReference type="GO" id="GO:0005737">
    <property type="term" value="C:cytoplasm"/>
    <property type="evidence" value="ECO:0007669"/>
    <property type="project" value="TreeGrafter"/>
</dbReference>
<organism evidence="12 13">
    <name type="scientific">Parabacteroides goldsteinii DSM 19448 = WAL 12034</name>
    <dbReference type="NCBI Taxonomy" id="927665"/>
    <lineage>
        <taxon>Bacteria</taxon>
        <taxon>Pseudomonadati</taxon>
        <taxon>Bacteroidota</taxon>
        <taxon>Bacteroidia</taxon>
        <taxon>Bacteroidales</taxon>
        <taxon>Tannerellaceae</taxon>
        <taxon>Parabacteroides</taxon>
    </lineage>
</organism>
<evidence type="ECO:0000313" key="13">
    <source>
        <dbReference type="Proteomes" id="UP000033047"/>
    </source>
</evidence>
<sequence length="310" mass="34618">MSKIKIAISGIGAVGGYYGGLLAAHYQDSEDVDIFFISRGENLKAIKEFGLEIKKSFKKTIAIPTLATDNPAEIGPVDYLLCCTKSYDLEENIRHLKPVISPETVILPLLNGADIAERIEKILPGSRIWKGCVYIGARLVSPGYIEKFTLKDRLFFGLNGKDKEQQLELRNILSSARVLSTNPEDIDLEIWKKFFMISTAATITSYFNEPINSVIENHIDLFITLGYELKDVAEAKGIKLPEDIVFSSIQAQKMMPNGATTSMHSDFKRGGQTEIETLTGYVIREAEALGLDVPTYRFMYNGLTQFPYPQ</sequence>
<evidence type="ECO:0000256" key="2">
    <source>
        <dbReference type="ARBA" id="ARBA00007870"/>
    </source>
</evidence>
<dbReference type="UniPathway" id="UPA00028">
    <property type="reaction ID" value="UER00004"/>
</dbReference>
<evidence type="ECO:0000259" key="10">
    <source>
        <dbReference type="Pfam" id="PF02558"/>
    </source>
</evidence>
<evidence type="ECO:0000259" key="11">
    <source>
        <dbReference type="Pfam" id="PF08546"/>
    </source>
</evidence>
<dbReference type="InterPro" id="IPR008927">
    <property type="entry name" value="6-PGluconate_DH-like_C_sf"/>
</dbReference>
<comment type="pathway">
    <text evidence="1 9">Cofactor biosynthesis; (R)-pantothenate biosynthesis; (R)-pantoate from 3-methyl-2-oxobutanoate: step 2/2.</text>
</comment>
<comment type="function">
    <text evidence="9">Catalyzes the NADPH-dependent reduction of ketopantoate into pantoic acid.</text>
</comment>
<dbReference type="EC" id="1.1.1.169" evidence="3 9"/>
<dbReference type="PANTHER" id="PTHR21708:SF26">
    <property type="entry name" value="2-DEHYDROPANTOATE 2-REDUCTASE"/>
    <property type="match status" value="1"/>
</dbReference>